<evidence type="ECO:0000313" key="1">
    <source>
        <dbReference type="EMBL" id="MBC8176726.1"/>
    </source>
</evidence>
<protein>
    <submittedName>
        <fullName evidence="1">Uncharacterized protein</fullName>
    </submittedName>
</protein>
<dbReference type="AlphaFoldDB" id="A0A8J6MYX7"/>
<comment type="caution">
    <text evidence="1">The sequence shown here is derived from an EMBL/GenBank/DDBJ whole genome shotgun (WGS) entry which is preliminary data.</text>
</comment>
<gene>
    <name evidence="1" type="ORF">H8E19_04925</name>
</gene>
<sequence>MGKVKGSDTSKFMGKSIVKGDNMSKQKVMSEEVFEAMLDQAIEDLHNSALDASEVFTIVEEQFGNGYARRFCNTSNR</sequence>
<proteinExistence type="predicted"/>
<organism evidence="1 2">
    <name type="scientific">Candidatus Desulfacyla euxinica</name>
    <dbReference type="NCBI Taxonomy" id="2841693"/>
    <lineage>
        <taxon>Bacteria</taxon>
        <taxon>Deltaproteobacteria</taxon>
        <taxon>Candidatus Desulfacyla</taxon>
    </lineage>
</organism>
<evidence type="ECO:0000313" key="2">
    <source>
        <dbReference type="Proteomes" id="UP000650524"/>
    </source>
</evidence>
<dbReference type="EMBL" id="JACNJD010000158">
    <property type="protein sequence ID" value="MBC8176726.1"/>
    <property type="molecule type" value="Genomic_DNA"/>
</dbReference>
<dbReference type="Proteomes" id="UP000650524">
    <property type="component" value="Unassembled WGS sequence"/>
</dbReference>
<reference evidence="1 2" key="1">
    <citation type="submission" date="2020-08" db="EMBL/GenBank/DDBJ databases">
        <title>Bridging the membrane lipid divide: bacteria of the FCB group superphylum have the potential to synthesize archaeal ether lipids.</title>
        <authorList>
            <person name="Villanueva L."/>
            <person name="Von Meijenfeldt F.A.B."/>
            <person name="Westbye A.B."/>
            <person name="Yadav S."/>
            <person name="Hopmans E.C."/>
            <person name="Dutilh B.E."/>
            <person name="Sinninghe Damste J.S."/>
        </authorList>
    </citation>
    <scope>NUCLEOTIDE SEQUENCE [LARGE SCALE GENOMIC DNA]</scope>
    <source>
        <strain evidence="1">NIOZ-UU27</strain>
    </source>
</reference>
<accession>A0A8J6MYX7</accession>
<name>A0A8J6MYX7_9DELT</name>